<reference evidence="4 5" key="1">
    <citation type="submission" date="2018-11" db="EMBL/GenBank/DDBJ databases">
        <title>Draft genome of Simplicispira Flexivirga sp. BO-16.</title>
        <authorList>
            <person name="Im W.T."/>
        </authorList>
    </citation>
    <scope>NUCLEOTIDE SEQUENCE [LARGE SCALE GENOMIC DNA]</scope>
    <source>
        <strain evidence="4 5">BO-16</strain>
    </source>
</reference>
<feature type="domain" description="Glycosyl hydrolase-like 10" evidence="3">
    <location>
        <begin position="62"/>
        <end position="185"/>
    </location>
</feature>
<feature type="chain" id="PRO_5018138819" description="Glycosyl hydrolase-like 10 domain-containing protein" evidence="2">
    <location>
        <begin position="36"/>
        <end position="259"/>
    </location>
</feature>
<dbReference type="AlphaFoldDB" id="A0A3M9MIA3"/>
<feature type="signal peptide" evidence="2">
    <location>
        <begin position="1"/>
        <end position="35"/>
    </location>
</feature>
<dbReference type="PANTHER" id="PTHR43405">
    <property type="entry name" value="GLYCOSYL HYDROLASE DIGH"/>
    <property type="match status" value="1"/>
</dbReference>
<evidence type="ECO:0000259" key="3">
    <source>
        <dbReference type="Pfam" id="PF02638"/>
    </source>
</evidence>
<dbReference type="InterPro" id="IPR006311">
    <property type="entry name" value="TAT_signal"/>
</dbReference>
<evidence type="ECO:0000313" key="4">
    <source>
        <dbReference type="EMBL" id="RNI25246.1"/>
    </source>
</evidence>
<evidence type="ECO:0000256" key="2">
    <source>
        <dbReference type="SAM" id="SignalP"/>
    </source>
</evidence>
<sequence>MSSARTPHTPARRSVLLGIAAAPLVGAAATATASAAPCHGNYVVPQPYPGQYPTNPKTPKHELRAMWISVVTNIDWPSKEGLSAEEQQAELIAWLDLAVAERHNAVVLQVRPTADALWPSPFEPWSAWLTGEQGKDPGYDPLGFAVTEAHKRNLELHAWFNPFRVAMTEDLGTLIPTHPARGSHSGPTRSRSQVGLLRGVCDRPRRQRELGRGHLTDAIGQAGIPDCSTAAALSEAPARQRFPAHRPLLRRACPVGASG</sequence>
<proteinExistence type="predicted"/>
<protein>
    <recommendedName>
        <fullName evidence="3">Glycosyl hydrolase-like 10 domain-containing protein</fullName>
    </recommendedName>
</protein>
<accession>A0A3M9MIA3</accession>
<keyword evidence="1 2" id="KW-0732">Signal</keyword>
<evidence type="ECO:0000256" key="1">
    <source>
        <dbReference type="ARBA" id="ARBA00022729"/>
    </source>
</evidence>
<dbReference type="InterPro" id="IPR003790">
    <property type="entry name" value="GHL10"/>
</dbReference>
<name>A0A3M9MIA3_9MICO</name>
<dbReference type="OrthoDB" id="9773203at2"/>
<keyword evidence="5" id="KW-1185">Reference proteome</keyword>
<dbReference type="RefSeq" id="WP_123269437.1">
    <property type="nucleotide sequence ID" value="NZ_RJJQ01000001.1"/>
</dbReference>
<dbReference type="Gene3D" id="3.20.20.80">
    <property type="entry name" value="Glycosidases"/>
    <property type="match status" value="1"/>
</dbReference>
<evidence type="ECO:0000313" key="5">
    <source>
        <dbReference type="Proteomes" id="UP000271678"/>
    </source>
</evidence>
<dbReference type="InterPro" id="IPR052177">
    <property type="entry name" value="Divisome_Glycosyl_Hydrolase"/>
</dbReference>
<dbReference type="PROSITE" id="PS51318">
    <property type="entry name" value="TAT"/>
    <property type="match status" value="1"/>
</dbReference>
<dbReference type="EMBL" id="RJJQ01000001">
    <property type="protein sequence ID" value="RNI25246.1"/>
    <property type="molecule type" value="Genomic_DNA"/>
</dbReference>
<gene>
    <name evidence="4" type="ORF">EFY87_00995</name>
</gene>
<dbReference type="Proteomes" id="UP000271678">
    <property type="component" value="Unassembled WGS sequence"/>
</dbReference>
<organism evidence="4 5">
    <name type="scientific">Flexivirga caeni</name>
    <dbReference type="NCBI Taxonomy" id="2294115"/>
    <lineage>
        <taxon>Bacteria</taxon>
        <taxon>Bacillati</taxon>
        <taxon>Actinomycetota</taxon>
        <taxon>Actinomycetes</taxon>
        <taxon>Micrococcales</taxon>
        <taxon>Dermacoccaceae</taxon>
        <taxon>Flexivirga</taxon>
    </lineage>
</organism>
<dbReference type="Pfam" id="PF02638">
    <property type="entry name" value="GHL10"/>
    <property type="match status" value="1"/>
</dbReference>
<dbReference type="PANTHER" id="PTHR43405:SF1">
    <property type="entry name" value="GLYCOSYL HYDROLASE DIGH"/>
    <property type="match status" value="1"/>
</dbReference>
<comment type="caution">
    <text evidence="4">The sequence shown here is derived from an EMBL/GenBank/DDBJ whole genome shotgun (WGS) entry which is preliminary data.</text>
</comment>